<evidence type="ECO:0000256" key="24">
    <source>
        <dbReference type="ARBA" id="ARBA00046376"/>
    </source>
</evidence>
<gene>
    <name evidence="28" type="ORF">AMSG_02083</name>
</gene>
<comment type="subunit">
    <text evidence="24">Homodimer. Interacts with lysosomal protein GLMP (via lumenal domain); the interaction starts while both proteins are still in the endoplasmic reticulum and is required for stabilization of MFSD1 in lysosomes but has no direct effect on its targeting to lysosomes or transporter activity.</text>
</comment>
<dbReference type="RefSeq" id="XP_013761115.1">
    <property type="nucleotide sequence ID" value="XM_013905661.1"/>
</dbReference>
<comment type="catalytic activity">
    <reaction evidence="11">
        <text>L-alpha-aminoacyl-L-histidine(out) = L-alpha-aminoacyl-L-histidine(in)</text>
        <dbReference type="Rhea" id="RHEA:79375"/>
        <dbReference type="ChEBI" id="CHEBI:229967"/>
    </reaction>
</comment>
<feature type="transmembrane region" description="Helical" evidence="26">
    <location>
        <begin position="35"/>
        <end position="56"/>
    </location>
</feature>
<evidence type="ECO:0000256" key="14">
    <source>
        <dbReference type="ARBA" id="ARBA00044898"/>
    </source>
</evidence>
<comment type="catalytic activity">
    <reaction evidence="15">
        <text>L-arginyl-L-alpha-amino acid(out) = L-arginyl-L-alpha-amino acid(in)</text>
        <dbReference type="Rhea" id="RHEA:79371"/>
        <dbReference type="ChEBI" id="CHEBI:84315"/>
    </reaction>
</comment>
<evidence type="ECO:0000256" key="2">
    <source>
        <dbReference type="ARBA" id="ARBA00008335"/>
    </source>
</evidence>
<feature type="transmembrane region" description="Helical" evidence="26">
    <location>
        <begin position="286"/>
        <end position="307"/>
    </location>
</feature>
<name>A0A0L0DVI1_THETB</name>
<comment type="subcellular location">
    <subcellularLocation>
        <location evidence="1">Lysosome membrane</location>
        <topology evidence="1">Multi-pass membrane protein</topology>
    </subcellularLocation>
</comment>
<dbReference type="Pfam" id="PF07690">
    <property type="entry name" value="MFS_1"/>
    <property type="match status" value="1"/>
</dbReference>
<evidence type="ECO:0000256" key="16">
    <source>
        <dbReference type="ARBA" id="ARBA00044900"/>
    </source>
</evidence>
<keyword evidence="7" id="KW-0458">Lysosome</keyword>
<evidence type="ECO:0000256" key="10">
    <source>
        <dbReference type="ARBA" id="ARBA00044881"/>
    </source>
</evidence>
<reference evidence="28 29" key="1">
    <citation type="submission" date="2010-05" db="EMBL/GenBank/DDBJ databases">
        <title>The Genome Sequence of Thecamonas trahens ATCC 50062.</title>
        <authorList>
            <consortium name="The Broad Institute Genome Sequencing Platform"/>
            <person name="Russ C."/>
            <person name="Cuomo C."/>
            <person name="Shea T."/>
            <person name="Young S.K."/>
            <person name="Zeng Q."/>
            <person name="Koehrsen M."/>
            <person name="Haas B."/>
            <person name="Borodovsky M."/>
            <person name="Guigo R."/>
            <person name="Alvarado L."/>
            <person name="Berlin A."/>
            <person name="Bochicchio J."/>
            <person name="Borenstein D."/>
            <person name="Chapman S."/>
            <person name="Chen Z."/>
            <person name="Freedman E."/>
            <person name="Gellesch M."/>
            <person name="Goldberg J."/>
            <person name="Griggs A."/>
            <person name="Gujja S."/>
            <person name="Heilman E."/>
            <person name="Heiman D."/>
            <person name="Hepburn T."/>
            <person name="Howarth C."/>
            <person name="Jen D."/>
            <person name="Larson L."/>
            <person name="Mehta T."/>
            <person name="Park D."/>
            <person name="Pearson M."/>
            <person name="Roberts A."/>
            <person name="Saif S."/>
            <person name="Shenoy N."/>
            <person name="Sisk P."/>
            <person name="Stolte C."/>
            <person name="Sykes S."/>
            <person name="Thomson T."/>
            <person name="Walk T."/>
            <person name="White J."/>
            <person name="Yandava C."/>
            <person name="Burger G."/>
            <person name="Gray M.W."/>
            <person name="Holland P.W.H."/>
            <person name="King N."/>
            <person name="Lang F.B.F."/>
            <person name="Roger A.J."/>
            <person name="Ruiz-Trillo I."/>
            <person name="Lander E."/>
            <person name="Nusbaum C."/>
        </authorList>
    </citation>
    <scope>NUCLEOTIDE SEQUENCE [LARGE SCALE GENOMIC DNA]</scope>
    <source>
        <strain evidence="28 29">ATCC 50062</strain>
    </source>
</reference>
<evidence type="ECO:0000256" key="8">
    <source>
        <dbReference type="ARBA" id="ARBA00044876"/>
    </source>
</evidence>
<feature type="transmembrane region" description="Helical" evidence="26">
    <location>
        <begin position="252"/>
        <end position="274"/>
    </location>
</feature>
<evidence type="ECO:0000256" key="15">
    <source>
        <dbReference type="ARBA" id="ARBA00044899"/>
    </source>
</evidence>
<feature type="transmembrane region" description="Helical" evidence="26">
    <location>
        <begin position="156"/>
        <end position="180"/>
    </location>
</feature>
<protein>
    <recommendedName>
        <fullName evidence="21">Lysosomal dipeptide transporter MFSD1</fullName>
    </recommendedName>
    <alternativeName>
        <fullName evidence="22">Major facilitator superfamily domain-containing protein 1</fullName>
    </alternativeName>
</protein>
<keyword evidence="4 26" id="KW-0812">Transmembrane</keyword>
<proteinExistence type="inferred from homology"/>
<dbReference type="STRING" id="461836.A0A0L0DVI1"/>
<evidence type="ECO:0000256" key="4">
    <source>
        <dbReference type="ARBA" id="ARBA00022692"/>
    </source>
</evidence>
<evidence type="ECO:0000256" key="5">
    <source>
        <dbReference type="ARBA" id="ARBA00022989"/>
    </source>
</evidence>
<dbReference type="SUPFAM" id="SSF103473">
    <property type="entry name" value="MFS general substrate transporter"/>
    <property type="match status" value="1"/>
</dbReference>
<dbReference type="Gene3D" id="1.20.1250.20">
    <property type="entry name" value="MFS general substrate transporter like domains"/>
    <property type="match status" value="2"/>
</dbReference>
<accession>A0A0L0DVI1</accession>
<evidence type="ECO:0000256" key="12">
    <source>
        <dbReference type="ARBA" id="ARBA00044891"/>
    </source>
</evidence>
<dbReference type="GO" id="GO:0005765">
    <property type="term" value="C:lysosomal membrane"/>
    <property type="evidence" value="ECO:0007669"/>
    <property type="project" value="UniProtKB-SubCell"/>
</dbReference>
<feature type="transmembrane region" description="Helical" evidence="26">
    <location>
        <begin position="383"/>
        <end position="404"/>
    </location>
</feature>
<keyword evidence="3" id="KW-0813">Transport</keyword>
<evidence type="ECO:0000313" key="29">
    <source>
        <dbReference type="Proteomes" id="UP000054408"/>
    </source>
</evidence>
<dbReference type="OMA" id="WIMLAGR"/>
<dbReference type="GeneID" id="25561794"/>
<evidence type="ECO:0000256" key="6">
    <source>
        <dbReference type="ARBA" id="ARBA00023136"/>
    </source>
</evidence>
<dbReference type="OrthoDB" id="424834at2759"/>
<evidence type="ECO:0000256" key="3">
    <source>
        <dbReference type="ARBA" id="ARBA00022448"/>
    </source>
</evidence>
<keyword evidence="5 26" id="KW-1133">Transmembrane helix</keyword>
<dbReference type="eggNOG" id="KOG4686">
    <property type="taxonomic scope" value="Eukaryota"/>
</dbReference>
<comment type="catalytic activity">
    <reaction evidence="16">
        <text>L-lysyl-L-lysine(out) = L-lysyl-L-lysine(in)</text>
        <dbReference type="Rhea" id="RHEA:79403"/>
        <dbReference type="ChEBI" id="CHEBI:229956"/>
    </reaction>
</comment>
<comment type="similarity">
    <text evidence="2">Belongs to the major facilitator superfamily.</text>
</comment>
<comment type="catalytic activity">
    <reaction evidence="12">
        <text>L-lysyl-L-alpha-amino acid(out) = L-lysyl-L-alpha-amino acid(in)</text>
        <dbReference type="Rhea" id="RHEA:79387"/>
        <dbReference type="ChEBI" id="CHEBI:229965"/>
    </reaction>
</comment>
<dbReference type="PROSITE" id="PS50850">
    <property type="entry name" value="MFS"/>
    <property type="match status" value="1"/>
</dbReference>
<comment type="catalytic activity">
    <reaction evidence="13">
        <text>L-alpha-aminoacyl-L-lysine(out) = L-alpha-aminoacyl-L-lysine(in)</text>
        <dbReference type="Rhea" id="RHEA:79383"/>
        <dbReference type="ChEBI" id="CHEBI:229966"/>
    </reaction>
</comment>
<keyword evidence="29" id="KW-1185">Reference proteome</keyword>
<feature type="region of interest" description="Disordered" evidence="25">
    <location>
        <begin position="197"/>
        <end position="221"/>
    </location>
</feature>
<keyword evidence="6 26" id="KW-0472">Membrane</keyword>
<evidence type="ECO:0000256" key="23">
    <source>
        <dbReference type="ARBA" id="ARBA00045709"/>
    </source>
</evidence>
<comment type="function">
    <text evidence="23">Lysosomal dipeptide uniporter that selectively exports lysine, arginine or histidine-containing dipeptides with a net positive charge from the lysosome lumen into the cytosol. Could play a role in a specific type of protein O-glycosylation indirectly regulating macrophages migration and tissue invasion. Also essential for liver homeostasis.</text>
</comment>
<comment type="catalytic activity">
    <reaction evidence="20">
        <text>L-lysyl-glycine(out) = L-lysyl-glycine(in)</text>
        <dbReference type="Rhea" id="RHEA:79407"/>
        <dbReference type="ChEBI" id="CHEBI:191202"/>
    </reaction>
</comment>
<evidence type="ECO:0000256" key="13">
    <source>
        <dbReference type="ARBA" id="ARBA00044893"/>
    </source>
</evidence>
<feature type="transmembrane region" description="Helical" evidence="26">
    <location>
        <begin position="416"/>
        <end position="440"/>
    </location>
</feature>
<evidence type="ECO:0000256" key="1">
    <source>
        <dbReference type="ARBA" id="ARBA00004155"/>
    </source>
</evidence>
<evidence type="ECO:0000256" key="20">
    <source>
        <dbReference type="ARBA" id="ARBA00044924"/>
    </source>
</evidence>
<feature type="transmembrane region" description="Helical" evidence="26">
    <location>
        <begin position="352"/>
        <end position="371"/>
    </location>
</feature>
<evidence type="ECO:0000256" key="25">
    <source>
        <dbReference type="SAM" id="MobiDB-lite"/>
    </source>
</evidence>
<sequence>MFLTFGSYWVFDTPGAIQKQLTEWFGPSYTDADNLMLYSVYSLPNTVLPFFSGYLIDRVLGIRLGIVVFCGLVLVGETIFCVGIMAKTYWVCVMGRFVFGLGGESLTVAQNTITVIWFQGPQLALAFASVVAFARIGSSVNFAVTPTLADSSVPLAVWFGCGMCLLSFAFASSLAGLDWFGRERILRRDAAAAKAATAGTEAPRAEAGEGGRIQAGEPSPATALLSGSKVVEEESEDDGETISWAHIKAIPLPAWFIFIICAFFYVGVLTFYTVGSKIMQETGHKYSSTTATLFLSIPNFVSIVASPTFGRLVDKVGRALFWIILASIMMIGVHIMFLLNALEVVEISPIPLMIWLGVSYSMGAASLWPILSLVVPDFMQGTAYGIMTATQNCALAFFPLLIGQLQDKYAGSKKQYTLPLMIFIGCEVMSLFLTFILIGLDRKLTEGRLNMSAAERDVLNEQNEIAAAAAASKVDPTSLVVSPRSRTIRVPDPEHDTVRIVPMRKPIRASYLARLGIHRPMNM</sequence>
<dbReference type="InterPro" id="IPR020846">
    <property type="entry name" value="MFS_dom"/>
</dbReference>
<evidence type="ECO:0000256" key="21">
    <source>
        <dbReference type="ARBA" id="ARBA00044985"/>
    </source>
</evidence>
<dbReference type="GO" id="GO:0022857">
    <property type="term" value="F:transmembrane transporter activity"/>
    <property type="evidence" value="ECO:0007669"/>
    <property type="project" value="InterPro"/>
</dbReference>
<dbReference type="InterPro" id="IPR011701">
    <property type="entry name" value="MFS"/>
</dbReference>
<dbReference type="InterPro" id="IPR052187">
    <property type="entry name" value="MFSD1"/>
</dbReference>
<comment type="catalytic activity">
    <reaction evidence="19">
        <text>L-alanyl-L-lysine(out) = L-alanyl-L-lysine(in)</text>
        <dbReference type="Rhea" id="RHEA:79415"/>
        <dbReference type="ChEBI" id="CHEBI:192470"/>
    </reaction>
</comment>
<organism evidence="28 29">
    <name type="scientific">Thecamonas trahens ATCC 50062</name>
    <dbReference type="NCBI Taxonomy" id="461836"/>
    <lineage>
        <taxon>Eukaryota</taxon>
        <taxon>Apusozoa</taxon>
        <taxon>Apusomonadida</taxon>
        <taxon>Apusomonadidae</taxon>
        <taxon>Thecamonas</taxon>
    </lineage>
</organism>
<dbReference type="PANTHER" id="PTHR23512:SF3">
    <property type="entry name" value="MAJOR FACILITATOR SUPERFAMILY DOMAIN-CONTAINING PROTEIN 1"/>
    <property type="match status" value="1"/>
</dbReference>
<comment type="catalytic activity">
    <reaction evidence="14">
        <text>L-aspartyl-L-lysine(out) = L-aspartyl-L-lysine(in)</text>
        <dbReference type="Rhea" id="RHEA:79411"/>
        <dbReference type="ChEBI" id="CHEBI:229953"/>
    </reaction>
</comment>
<comment type="catalytic activity">
    <reaction evidence="18">
        <text>L-histidyl-L-alpha-amino acid(out) = L-histidyl-L-alpha-amino acid(in)</text>
        <dbReference type="Rhea" id="RHEA:79379"/>
        <dbReference type="ChEBI" id="CHEBI:229964"/>
    </reaction>
</comment>
<dbReference type="InterPro" id="IPR036259">
    <property type="entry name" value="MFS_trans_sf"/>
</dbReference>
<comment type="catalytic activity">
    <reaction evidence="9">
        <text>L-histidyl-glycine(out) = L-histidyl-glycine(in)</text>
        <dbReference type="Rhea" id="RHEA:79395"/>
        <dbReference type="ChEBI" id="CHEBI:229957"/>
    </reaction>
</comment>
<evidence type="ECO:0000256" key="17">
    <source>
        <dbReference type="ARBA" id="ARBA00044903"/>
    </source>
</evidence>
<feature type="domain" description="Major facilitator superfamily (MFS) profile" evidence="27">
    <location>
        <begin position="1"/>
        <end position="442"/>
    </location>
</feature>
<dbReference type="EMBL" id="GL349440">
    <property type="protein sequence ID" value="KNC56071.1"/>
    <property type="molecule type" value="Genomic_DNA"/>
</dbReference>
<feature type="transmembrane region" description="Helical" evidence="26">
    <location>
        <begin position="63"/>
        <end position="85"/>
    </location>
</feature>
<dbReference type="AlphaFoldDB" id="A0A0L0DVI1"/>
<evidence type="ECO:0000256" key="18">
    <source>
        <dbReference type="ARBA" id="ARBA00044912"/>
    </source>
</evidence>
<evidence type="ECO:0000256" key="19">
    <source>
        <dbReference type="ARBA" id="ARBA00044919"/>
    </source>
</evidence>
<evidence type="ECO:0000259" key="27">
    <source>
        <dbReference type="PROSITE" id="PS50850"/>
    </source>
</evidence>
<evidence type="ECO:0000256" key="11">
    <source>
        <dbReference type="ARBA" id="ARBA00044884"/>
    </source>
</evidence>
<evidence type="ECO:0000256" key="26">
    <source>
        <dbReference type="SAM" id="Phobius"/>
    </source>
</evidence>
<comment type="catalytic activity">
    <reaction evidence="8">
        <text>L-lysyl-L-alanine(out) = L-lysyl-L-alanine(in)</text>
        <dbReference type="Rhea" id="RHEA:79399"/>
        <dbReference type="ChEBI" id="CHEBI:229954"/>
    </reaction>
</comment>
<feature type="transmembrane region" description="Helical" evidence="26">
    <location>
        <begin position="319"/>
        <end position="340"/>
    </location>
</feature>
<comment type="catalytic activity">
    <reaction evidence="10">
        <text>L-alpha-aminoacyl-L-arginine(out) = L-alpha-aminoacyl-L-arginine(in)</text>
        <dbReference type="Rhea" id="RHEA:79367"/>
        <dbReference type="ChEBI" id="CHEBI:229968"/>
    </reaction>
</comment>
<feature type="transmembrane region" description="Helical" evidence="26">
    <location>
        <begin position="125"/>
        <end position="144"/>
    </location>
</feature>
<comment type="catalytic activity">
    <reaction evidence="17">
        <text>L-arginyl-glycine(out) = L-arginyl-glycine(in)</text>
        <dbReference type="Rhea" id="RHEA:79391"/>
        <dbReference type="ChEBI" id="CHEBI:229955"/>
    </reaction>
</comment>
<evidence type="ECO:0000256" key="7">
    <source>
        <dbReference type="ARBA" id="ARBA00023228"/>
    </source>
</evidence>
<evidence type="ECO:0000313" key="28">
    <source>
        <dbReference type="EMBL" id="KNC56071.1"/>
    </source>
</evidence>
<dbReference type="Proteomes" id="UP000054408">
    <property type="component" value="Unassembled WGS sequence"/>
</dbReference>
<dbReference type="PANTHER" id="PTHR23512">
    <property type="entry name" value="MAJOR FACILITATOR SUPERFAMILY DOMAIN-CONTAINING PROTEIN 1"/>
    <property type="match status" value="1"/>
</dbReference>
<evidence type="ECO:0000256" key="22">
    <source>
        <dbReference type="ARBA" id="ARBA00045018"/>
    </source>
</evidence>
<evidence type="ECO:0000256" key="9">
    <source>
        <dbReference type="ARBA" id="ARBA00044878"/>
    </source>
</evidence>
<feature type="transmembrane region" description="Helical" evidence="26">
    <location>
        <begin position="97"/>
        <end position="118"/>
    </location>
</feature>